<dbReference type="EMBL" id="PDOB01000011">
    <property type="protein sequence ID" value="PIL40097.1"/>
    <property type="molecule type" value="Genomic_DNA"/>
</dbReference>
<keyword evidence="2" id="KW-1185">Reference proteome</keyword>
<dbReference type="InterPro" id="IPR013406">
    <property type="entry name" value="CHP02574_addiction_mod"/>
</dbReference>
<dbReference type="Pfam" id="PF09720">
    <property type="entry name" value="Unstab_antitox"/>
    <property type="match status" value="1"/>
</dbReference>
<dbReference type="RefSeq" id="WP_099915678.1">
    <property type="nucleotide sequence ID" value="NZ_BMHS01000006.1"/>
</dbReference>
<dbReference type="AlphaFoldDB" id="A0A2G8T210"/>
<organism evidence="1 2">
    <name type="scientific">Massilia psychrophila</name>
    <dbReference type="NCBI Taxonomy" id="1603353"/>
    <lineage>
        <taxon>Bacteria</taxon>
        <taxon>Pseudomonadati</taxon>
        <taxon>Pseudomonadota</taxon>
        <taxon>Betaproteobacteria</taxon>
        <taxon>Burkholderiales</taxon>
        <taxon>Oxalobacteraceae</taxon>
        <taxon>Telluria group</taxon>
        <taxon>Massilia</taxon>
    </lineage>
</organism>
<evidence type="ECO:0000313" key="1">
    <source>
        <dbReference type="EMBL" id="PIL40097.1"/>
    </source>
</evidence>
<gene>
    <name evidence="1" type="ORF">CR103_09110</name>
</gene>
<evidence type="ECO:0008006" key="3">
    <source>
        <dbReference type="Google" id="ProtNLM"/>
    </source>
</evidence>
<name>A0A2G8T210_9BURK</name>
<sequence length="70" mass="7780">MSTLVAEIAEKIQLLSSAEKNDLLRLLLLDIDGAVDPDADEAWREEIVHRVKAIRNGEAAIRALQAGWQE</sequence>
<comment type="caution">
    <text evidence="1">The sequence shown here is derived from an EMBL/GenBank/DDBJ whole genome shotgun (WGS) entry which is preliminary data.</text>
</comment>
<accession>A0A2G8T210</accession>
<reference evidence="1 2" key="1">
    <citation type="submission" date="2017-10" db="EMBL/GenBank/DDBJ databases">
        <title>Massilia psychrophilum sp. nov., a novel purple-pigmented bacterium isolated from Tianshan glacier, Xinjiang Municipality, China.</title>
        <authorList>
            <person name="Wang H."/>
        </authorList>
    </citation>
    <scope>NUCLEOTIDE SEQUENCE [LARGE SCALE GENOMIC DNA]</scope>
    <source>
        <strain evidence="1 2">JCM 30813</strain>
    </source>
</reference>
<proteinExistence type="predicted"/>
<dbReference type="Proteomes" id="UP000228593">
    <property type="component" value="Unassembled WGS sequence"/>
</dbReference>
<evidence type="ECO:0000313" key="2">
    <source>
        <dbReference type="Proteomes" id="UP000228593"/>
    </source>
</evidence>
<protein>
    <recommendedName>
        <fullName evidence="3">Addiction module protein</fullName>
    </recommendedName>
</protein>
<dbReference type="OrthoDB" id="8759191at2"/>